<comment type="subcellular location">
    <subcellularLocation>
        <location evidence="1 10">Cell outer membrane</location>
        <topology evidence="1 10">Multi-pass membrane protein</topology>
    </subcellularLocation>
</comment>
<name>A0A9X1H8X1_9FLAO</name>
<dbReference type="Pfam" id="PF13715">
    <property type="entry name" value="CarbopepD_reg_2"/>
    <property type="match status" value="1"/>
</dbReference>
<reference evidence="13 14" key="1">
    <citation type="journal article" date="2023" name="Antonie Van Leeuwenhoek">
        <title>Flavobacterium potami sp. nov., a multi-metal resistance genes harbouring bacterium isolated from shallow river silt.</title>
        <authorList>
            <person name="Li S."/>
            <person name="Mao S."/>
            <person name="Mu W."/>
            <person name="Guo B."/>
            <person name="Li C."/>
            <person name="Zhu Q."/>
            <person name="Hou X."/>
            <person name="Zhao Y."/>
            <person name="Wei S."/>
            <person name="Liu H."/>
            <person name="Liu A."/>
        </authorList>
    </citation>
    <scope>NUCLEOTIDE SEQUENCE [LARGE SCALE GENOMIC DNA]</scope>
    <source>
        <strain evidence="13 14">17A</strain>
    </source>
</reference>
<dbReference type="InterPro" id="IPR037066">
    <property type="entry name" value="Plug_dom_sf"/>
</dbReference>
<dbReference type="InterPro" id="IPR008969">
    <property type="entry name" value="CarboxyPept-like_regulatory"/>
</dbReference>
<evidence type="ECO:0000256" key="7">
    <source>
        <dbReference type="ARBA" id="ARBA00023077"/>
    </source>
</evidence>
<evidence type="ECO:0000256" key="8">
    <source>
        <dbReference type="ARBA" id="ARBA00023136"/>
    </source>
</evidence>
<evidence type="ECO:0000313" key="14">
    <source>
        <dbReference type="Proteomes" id="UP001139366"/>
    </source>
</evidence>
<dbReference type="NCBIfam" id="TIGR04057">
    <property type="entry name" value="SusC_RagA_signa"/>
    <property type="match status" value="1"/>
</dbReference>
<keyword evidence="2 10" id="KW-0813">Transport</keyword>
<evidence type="ECO:0000313" key="13">
    <source>
        <dbReference type="EMBL" id="MBZ4034292.1"/>
    </source>
</evidence>
<dbReference type="GO" id="GO:0009279">
    <property type="term" value="C:cell outer membrane"/>
    <property type="evidence" value="ECO:0007669"/>
    <property type="project" value="UniProtKB-SubCell"/>
</dbReference>
<comment type="similarity">
    <text evidence="10 11">Belongs to the TonB-dependent receptor family.</text>
</comment>
<dbReference type="InterPro" id="IPR023997">
    <property type="entry name" value="TonB-dep_OMP_SusC/RagA_CS"/>
</dbReference>
<evidence type="ECO:0000256" key="1">
    <source>
        <dbReference type="ARBA" id="ARBA00004571"/>
    </source>
</evidence>
<dbReference type="PROSITE" id="PS52016">
    <property type="entry name" value="TONB_DEPENDENT_REC_3"/>
    <property type="match status" value="1"/>
</dbReference>
<evidence type="ECO:0000256" key="11">
    <source>
        <dbReference type="RuleBase" id="RU003357"/>
    </source>
</evidence>
<keyword evidence="7 11" id="KW-0798">TonB box</keyword>
<dbReference type="Gene3D" id="2.170.130.10">
    <property type="entry name" value="TonB-dependent receptor, plug domain"/>
    <property type="match status" value="1"/>
</dbReference>
<keyword evidence="4" id="KW-0410">Iron transport</keyword>
<evidence type="ECO:0000256" key="4">
    <source>
        <dbReference type="ARBA" id="ARBA00022496"/>
    </source>
</evidence>
<keyword evidence="4" id="KW-0406">Ion transport</keyword>
<keyword evidence="8 10" id="KW-0472">Membrane</keyword>
<evidence type="ECO:0000259" key="12">
    <source>
        <dbReference type="SMART" id="SM00965"/>
    </source>
</evidence>
<proteinExistence type="inferred from homology"/>
<dbReference type="InterPro" id="IPR036942">
    <property type="entry name" value="Beta-barrel_TonB_sf"/>
</dbReference>
<dbReference type="GO" id="GO:0006826">
    <property type="term" value="P:iron ion transport"/>
    <property type="evidence" value="ECO:0007669"/>
    <property type="project" value="UniProtKB-KW"/>
</dbReference>
<keyword evidence="14" id="KW-1185">Reference proteome</keyword>
<organism evidence="13 14">
    <name type="scientific">Flavobacterium potami</name>
    <dbReference type="NCBI Taxonomy" id="2872310"/>
    <lineage>
        <taxon>Bacteria</taxon>
        <taxon>Pseudomonadati</taxon>
        <taxon>Bacteroidota</taxon>
        <taxon>Flavobacteriia</taxon>
        <taxon>Flavobacteriales</taxon>
        <taxon>Flavobacteriaceae</taxon>
        <taxon>Flavobacterium</taxon>
    </lineage>
</organism>
<dbReference type="Pfam" id="PF07715">
    <property type="entry name" value="Plug"/>
    <property type="match status" value="1"/>
</dbReference>
<dbReference type="InterPro" id="IPR012910">
    <property type="entry name" value="Plug_dom"/>
</dbReference>
<evidence type="ECO:0000256" key="2">
    <source>
        <dbReference type="ARBA" id="ARBA00022448"/>
    </source>
</evidence>
<dbReference type="InterPro" id="IPR023996">
    <property type="entry name" value="TonB-dep_OMP_SusC/RagA"/>
</dbReference>
<feature type="domain" description="Secretin/TonB short N-terminal" evidence="12">
    <location>
        <begin position="69"/>
        <end position="120"/>
    </location>
</feature>
<dbReference type="Proteomes" id="UP001139366">
    <property type="component" value="Unassembled WGS sequence"/>
</dbReference>
<evidence type="ECO:0000256" key="10">
    <source>
        <dbReference type="PROSITE-ProRule" id="PRU01360"/>
    </source>
</evidence>
<dbReference type="Pfam" id="PF00593">
    <property type="entry name" value="TonB_dep_Rec_b-barrel"/>
    <property type="match status" value="1"/>
</dbReference>
<dbReference type="InterPro" id="IPR000531">
    <property type="entry name" value="Beta-barrel_TonB"/>
</dbReference>
<evidence type="ECO:0000256" key="6">
    <source>
        <dbReference type="ARBA" id="ARBA00023004"/>
    </source>
</evidence>
<dbReference type="InterPro" id="IPR039426">
    <property type="entry name" value="TonB-dep_rcpt-like"/>
</dbReference>
<dbReference type="AlphaFoldDB" id="A0A9X1H8X1"/>
<comment type="caution">
    <text evidence="13">The sequence shown here is derived from an EMBL/GenBank/DDBJ whole genome shotgun (WGS) entry which is preliminary data.</text>
</comment>
<dbReference type="NCBIfam" id="TIGR04056">
    <property type="entry name" value="OMP_RagA_SusC"/>
    <property type="match status" value="1"/>
</dbReference>
<protein>
    <submittedName>
        <fullName evidence="13">SusC/RagA family TonB-linked outer membrane protein</fullName>
    </submittedName>
</protein>
<accession>A0A9X1H8X1</accession>
<keyword evidence="5 10" id="KW-0812">Transmembrane</keyword>
<dbReference type="EMBL" id="JAINUY010000002">
    <property type="protein sequence ID" value="MBZ4034292.1"/>
    <property type="molecule type" value="Genomic_DNA"/>
</dbReference>
<sequence>MKKLLNRIRFDKPFLKFDLKMKLTTLFLLTALTVMHAGTSYSQKSNISFNASNMTVAKVIERLEYTTNYRFVYNVRSVDLNRVINVNANDTSIEVILAKIFNNTSTDFKVSGNHIILMPKKISPDKPAEEKKPVADFIVKGRVTDEKGMPLAGAAVSDNGSGRGVHTEFNGEYQIIAVNGETTLAFAYLGYVRQEIKVDGRNVINVVLKEDVLQLEGVVLKTGYQDITAEKATGSFSSLKAKDFQEQRLNSLDKILEGRIVGYQDGKIRGTTSMNGVTSPLYVIDGFPIENTKYNQNFALEENLPNLNLEDIETITVLKDAAAASIYGARAANGVVVITTKKAKAGRTNISYTSNITVTPYRNYTDNLTNSADIIDLERGWAASNPNLQGANASTYAQSLLNNAAFTSLGMNTILKGYSGAISQTDASNQLNHLASLGYKYFDDVARYAKRDQFYTQHNISVGKGSESNSFNASLTYKNNQLEDIYSENESIGLNLKNSTQINHWLSVDLGSYTNFGKSDLQSYYPYNPSYLGSAGFKYQPYNQLVNDDGSYFTSTAASRYNNFTLQSMQNYGMYNMDITPMDELGRNVSETKSFLNRTFAKFNVKFSNAFTYNAMFQYEFGVDRTNYLREKESFSVREQVNGMMTIANNAAVYNLPYGDILKETNQFTNAYNFRQQLNFAQIFNDKHDVSAIVGMEIRHNKAEYRDDTRYGWDEQTLSFAPINQVDLLKVYGSVFNGYMSTNNFSAERELQNRYVSVYSTAGYTYDKKYTLSGSLRWDRSNLWGTNNKYQNKPTWSAGAGWNINQESFFAVNWVDALKLRASYGIGGNIAKLSAPYLTAYYTNNGNVGGVQGSVNSRPNPELSWEKTTTKNIGLDFSLFKSRLSGTFDFYNKKGEDLLASSTGIPTEGWGYSTYNLNNGEMTNRGYEVSLRGTIVKTPSFSWDASVLYANNKNKVDYVNVKAPVYYLQLDYPSAYPRVGNNYNSIYGYKWAGLSDKGLPQVYDASGTAIIYNPADLEAIHDYGSTVPNHSGSFHTSVAYKGFSLSALFIYELGHKVRNTFLPMLNNNYSGALGGYVTDITVINKNIVNRWQQPGDEAFTNVPRAVYEYESDFNSASRDIYRYADINILDASNVRLSNVSLAYQLPRDIVKKINLYDVRFNLNAENVYTWAKSRDAKYMLNGFQSPSFVFGVNVNF</sequence>
<dbReference type="SUPFAM" id="SSF49464">
    <property type="entry name" value="Carboxypeptidase regulatory domain-like"/>
    <property type="match status" value="1"/>
</dbReference>
<keyword evidence="3 10" id="KW-1134">Transmembrane beta strand</keyword>
<dbReference type="SMART" id="SM00965">
    <property type="entry name" value="STN"/>
    <property type="match status" value="1"/>
</dbReference>
<dbReference type="SUPFAM" id="SSF56935">
    <property type="entry name" value="Porins"/>
    <property type="match status" value="1"/>
</dbReference>
<dbReference type="Gene3D" id="2.60.40.1120">
    <property type="entry name" value="Carboxypeptidase-like, regulatory domain"/>
    <property type="match status" value="1"/>
</dbReference>
<dbReference type="Gene3D" id="2.40.170.20">
    <property type="entry name" value="TonB-dependent receptor, beta-barrel domain"/>
    <property type="match status" value="1"/>
</dbReference>
<keyword evidence="9 10" id="KW-0998">Cell outer membrane</keyword>
<evidence type="ECO:0000256" key="3">
    <source>
        <dbReference type="ARBA" id="ARBA00022452"/>
    </source>
</evidence>
<gene>
    <name evidence="13" type="ORF">K6T82_05910</name>
</gene>
<evidence type="ECO:0000256" key="9">
    <source>
        <dbReference type="ARBA" id="ARBA00023237"/>
    </source>
</evidence>
<evidence type="ECO:0000256" key="5">
    <source>
        <dbReference type="ARBA" id="ARBA00022692"/>
    </source>
</evidence>
<dbReference type="RefSeq" id="WP_223705023.1">
    <property type="nucleotide sequence ID" value="NZ_JAINUY010000002.1"/>
</dbReference>
<dbReference type="InterPro" id="IPR011662">
    <property type="entry name" value="Secretin/TonB_short_N"/>
</dbReference>
<keyword evidence="6" id="KW-0408">Iron</keyword>